<comment type="caution">
    <text evidence="1">The sequence shown here is derived from an EMBL/GenBank/DDBJ whole genome shotgun (WGS) entry which is preliminary data.</text>
</comment>
<protein>
    <submittedName>
        <fullName evidence="1">Uncharacterized protein</fullName>
    </submittedName>
</protein>
<evidence type="ECO:0000313" key="2">
    <source>
        <dbReference type="Proteomes" id="UP000241769"/>
    </source>
</evidence>
<evidence type="ECO:0000313" key="1">
    <source>
        <dbReference type="EMBL" id="PRP82487.1"/>
    </source>
</evidence>
<reference evidence="1 2" key="1">
    <citation type="journal article" date="2018" name="Genome Biol. Evol.">
        <title>Multiple Roots of Fruiting Body Formation in Amoebozoa.</title>
        <authorList>
            <person name="Hillmann F."/>
            <person name="Forbes G."/>
            <person name="Novohradska S."/>
            <person name="Ferling I."/>
            <person name="Riege K."/>
            <person name="Groth M."/>
            <person name="Westermann M."/>
            <person name="Marz M."/>
            <person name="Spaller T."/>
            <person name="Winckler T."/>
            <person name="Schaap P."/>
            <person name="Glockner G."/>
        </authorList>
    </citation>
    <scope>NUCLEOTIDE SEQUENCE [LARGE SCALE GENOMIC DNA]</scope>
    <source>
        <strain evidence="1 2">Jena</strain>
    </source>
</reference>
<accession>A0A2P6NEV3</accession>
<name>A0A2P6NEV3_9EUKA</name>
<dbReference type="EMBL" id="MDYQ01000102">
    <property type="protein sequence ID" value="PRP82487.1"/>
    <property type="molecule type" value="Genomic_DNA"/>
</dbReference>
<proteinExistence type="predicted"/>
<keyword evidence="2" id="KW-1185">Reference proteome</keyword>
<organism evidence="1 2">
    <name type="scientific">Planoprotostelium fungivorum</name>
    <dbReference type="NCBI Taxonomy" id="1890364"/>
    <lineage>
        <taxon>Eukaryota</taxon>
        <taxon>Amoebozoa</taxon>
        <taxon>Evosea</taxon>
        <taxon>Variosea</taxon>
        <taxon>Cavosteliida</taxon>
        <taxon>Cavosteliaceae</taxon>
        <taxon>Planoprotostelium</taxon>
    </lineage>
</organism>
<dbReference type="AlphaFoldDB" id="A0A2P6NEV3"/>
<sequence length="100" mass="11626">MERAIGTTQSTEFKDYLDEISAETKYLSTISRLVKKETGPDARDRIRRRILQAAEDTGVVYGHHIRTKQFNESLFIKYDFKPKKAKVFLFNECALNVSNH</sequence>
<dbReference type="Proteomes" id="UP000241769">
    <property type="component" value="Unassembled WGS sequence"/>
</dbReference>
<gene>
    <name evidence="1" type="ORF">PROFUN_09734</name>
</gene>
<dbReference type="InParanoid" id="A0A2P6NEV3"/>